<keyword evidence="3" id="KW-1185">Reference proteome</keyword>
<dbReference type="EMBL" id="LUGG01000006">
    <property type="protein sequence ID" value="OBZ73817.1"/>
    <property type="molecule type" value="Genomic_DNA"/>
</dbReference>
<evidence type="ECO:0000313" key="2">
    <source>
        <dbReference type="EMBL" id="OBZ73817.1"/>
    </source>
</evidence>
<feature type="compositionally biased region" description="Polar residues" evidence="1">
    <location>
        <begin position="110"/>
        <end position="120"/>
    </location>
</feature>
<dbReference type="Proteomes" id="UP000092993">
    <property type="component" value="Unassembled WGS sequence"/>
</dbReference>
<feature type="compositionally biased region" description="Polar residues" evidence="1">
    <location>
        <begin position="204"/>
        <end position="213"/>
    </location>
</feature>
<dbReference type="AlphaFoldDB" id="A0A1C7MB31"/>
<name>A0A1C7MB31_GRIFR</name>
<reference evidence="2 3" key="1">
    <citation type="submission" date="2016-03" db="EMBL/GenBank/DDBJ databases">
        <title>Whole genome sequencing of Grifola frondosa 9006-11.</title>
        <authorList>
            <person name="Min B."/>
            <person name="Park H."/>
            <person name="Kim J.-G."/>
            <person name="Cho H."/>
            <person name="Oh Y.-L."/>
            <person name="Kong W.-S."/>
            <person name="Choi I.-G."/>
        </authorList>
    </citation>
    <scope>NUCLEOTIDE SEQUENCE [LARGE SCALE GENOMIC DNA]</scope>
    <source>
        <strain evidence="2 3">9006-11</strain>
    </source>
</reference>
<comment type="caution">
    <text evidence="2">The sequence shown here is derived from an EMBL/GenBank/DDBJ whole genome shotgun (WGS) entry which is preliminary data.</text>
</comment>
<gene>
    <name evidence="2" type="ORF">A0H81_06590</name>
</gene>
<protein>
    <submittedName>
        <fullName evidence="2">Uncharacterized protein</fullName>
    </submittedName>
</protein>
<feature type="compositionally biased region" description="Basic and acidic residues" evidence="1">
    <location>
        <begin position="220"/>
        <end position="236"/>
    </location>
</feature>
<sequence>MVVHLMQGLYSEYLARVPVPERTAAVSRITENVQLLLHSAERMEVLVGMMNFEGELDGDAETEFMMLFSHALLIVLEELYPVDENDMHAEVGSTSTQSSPHEGGMETDAVSPQSQTTGFASNPQEVQDIFAITALESTSDHAVARGQTTPSSPNPGQDNLTHYMINQFLQGRPLPRFVKRRQLKMVRVRRLTYEPGEMADDVMSDSSEPMSSPTPVPADQVRKPFPDLREKQKKDL</sequence>
<feature type="region of interest" description="Disordered" evidence="1">
    <location>
        <begin position="140"/>
        <end position="160"/>
    </location>
</feature>
<proteinExistence type="predicted"/>
<feature type="region of interest" description="Disordered" evidence="1">
    <location>
        <begin position="196"/>
        <end position="236"/>
    </location>
</feature>
<accession>A0A1C7MB31</accession>
<organism evidence="2 3">
    <name type="scientific">Grifola frondosa</name>
    <name type="common">Maitake</name>
    <name type="synonym">Polyporus frondosus</name>
    <dbReference type="NCBI Taxonomy" id="5627"/>
    <lineage>
        <taxon>Eukaryota</taxon>
        <taxon>Fungi</taxon>
        <taxon>Dikarya</taxon>
        <taxon>Basidiomycota</taxon>
        <taxon>Agaricomycotina</taxon>
        <taxon>Agaricomycetes</taxon>
        <taxon>Polyporales</taxon>
        <taxon>Grifolaceae</taxon>
        <taxon>Grifola</taxon>
    </lineage>
</organism>
<feature type="region of interest" description="Disordered" evidence="1">
    <location>
        <begin position="89"/>
        <end position="120"/>
    </location>
</feature>
<feature type="compositionally biased region" description="Polar residues" evidence="1">
    <location>
        <begin position="146"/>
        <end position="160"/>
    </location>
</feature>
<evidence type="ECO:0000256" key="1">
    <source>
        <dbReference type="SAM" id="MobiDB-lite"/>
    </source>
</evidence>
<evidence type="ECO:0000313" key="3">
    <source>
        <dbReference type="Proteomes" id="UP000092993"/>
    </source>
</evidence>